<dbReference type="GO" id="GO:0016705">
    <property type="term" value="F:oxidoreductase activity, acting on paired donors, with incorporation or reduction of molecular oxygen"/>
    <property type="evidence" value="ECO:0007669"/>
    <property type="project" value="UniProtKB-ARBA"/>
</dbReference>
<dbReference type="Gene3D" id="2.102.10.10">
    <property type="entry name" value="Rieske [2Fe-2S] iron-sulphur domain"/>
    <property type="match status" value="1"/>
</dbReference>
<dbReference type="InterPro" id="IPR036922">
    <property type="entry name" value="Rieske_2Fe-2S_sf"/>
</dbReference>
<dbReference type="NCBIfam" id="TIGR02378">
    <property type="entry name" value="nirD_assim_sml"/>
    <property type="match status" value="1"/>
</dbReference>
<evidence type="ECO:0000313" key="9">
    <source>
        <dbReference type="EMBL" id="THV11264.1"/>
    </source>
</evidence>
<evidence type="ECO:0000256" key="1">
    <source>
        <dbReference type="ARBA" id="ARBA00022714"/>
    </source>
</evidence>
<keyword evidence="3" id="KW-0560">Oxidoreductase</keyword>
<dbReference type="SUPFAM" id="SSF50022">
    <property type="entry name" value="ISP domain"/>
    <property type="match status" value="1"/>
</dbReference>
<dbReference type="RefSeq" id="WP_136563386.1">
    <property type="nucleotide sequence ID" value="NZ_BAABLS010000006.1"/>
</dbReference>
<gene>
    <name evidence="9" type="primary">nirD</name>
    <name evidence="9" type="ORF">E9934_13355</name>
</gene>
<dbReference type="PROSITE" id="PS51300">
    <property type="entry name" value="NIRD"/>
    <property type="match status" value="1"/>
</dbReference>
<dbReference type="InterPro" id="IPR017941">
    <property type="entry name" value="Rieske_2Fe-2S"/>
</dbReference>
<dbReference type="PROSITE" id="PS51296">
    <property type="entry name" value="RIESKE"/>
    <property type="match status" value="1"/>
</dbReference>
<dbReference type="PANTHER" id="PTHR40562:SF1">
    <property type="entry name" value="NITRITE REDUCTASE (NADH) SMALL SUBUNIT"/>
    <property type="match status" value="1"/>
</dbReference>
<dbReference type="Pfam" id="PF13806">
    <property type="entry name" value="Rieske_2"/>
    <property type="match status" value="1"/>
</dbReference>
<dbReference type="GO" id="GO:0004497">
    <property type="term" value="F:monooxygenase activity"/>
    <property type="evidence" value="ECO:0007669"/>
    <property type="project" value="UniProtKB-ARBA"/>
</dbReference>
<organism evidence="9 10">
    <name type="scientific">Nocardioides caeni</name>
    <dbReference type="NCBI Taxonomy" id="574700"/>
    <lineage>
        <taxon>Bacteria</taxon>
        <taxon>Bacillati</taxon>
        <taxon>Actinomycetota</taxon>
        <taxon>Actinomycetes</taxon>
        <taxon>Propionibacteriales</taxon>
        <taxon>Nocardioidaceae</taxon>
        <taxon>Nocardioides</taxon>
    </lineage>
</organism>
<dbReference type="EMBL" id="STGW01000008">
    <property type="protein sequence ID" value="THV11264.1"/>
    <property type="molecule type" value="Genomic_DNA"/>
</dbReference>
<dbReference type="OrthoDB" id="3213360at2"/>
<dbReference type="GO" id="GO:0046872">
    <property type="term" value="F:metal ion binding"/>
    <property type="evidence" value="ECO:0007669"/>
    <property type="project" value="UniProtKB-KW"/>
</dbReference>
<evidence type="ECO:0000256" key="4">
    <source>
        <dbReference type="ARBA" id="ARBA00023004"/>
    </source>
</evidence>
<evidence type="ECO:0000256" key="5">
    <source>
        <dbReference type="ARBA" id="ARBA00023014"/>
    </source>
</evidence>
<dbReference type="GO" id="GO:0008942">
    <property type="term" value="F:nitrite reductase [NAD(P)H] activity"/>
    <property type="evidence" value="ECO:0007669"/>
    <property type="project" value="InterPro"/>
</dbReference>
<dbReference type="InterPro" id="IPR017881">
    <property type="entry name" value="NirD"/>
</dbReference>
<evidence type="ECO:0000256" key="2">
    <source>
        <dbReference type="ARBA" id="ARBA00022723"/>
    </source>
</evidence>
<sequence>MTHSVVGRGASAGPGGRGASASERRETPGTVICRLEQIRRESGVTALVEGEAVAVFRTYDDEVFALSNFDPFGRASVLSRGIVGTLGEDAVPFVASPLLKQRFDLRTGVCLDDPAVAVATYDVSVVDGVVVVGARRETIGS</sequence>
<evidence type="ECO:0000256" key="7">
    <source>
        <dbReference type="SAM" id="MobiDB-lite"/>
    </source>
</evidence>
<keyword evidence="5" id="KW-0411">Iron-sulfur</keyword>
<evidence type="ECO:0000313" key="10">
    <source>
        <dbReference type="Proteomes" id="UP000307087"/>
    </source>
</evidence>
<dbReference type="AlphaFoldDB" id="A0A4S8N9A4"/>
<keyword evidence="1" id="KW-0001">2Fe-2S</keyword>
<evidence type="ECO:0000256" key="3">
    <source>
        <dbReference type="ARBA" id="ARBA00023002"/>
    </source>
</evidence>
<reference evidence="9 10" key="1">
    <citation type="journal article" date="2009" name="Int. J. Syst. Evol. Microbiol.">
        <title>Nocardioides caeni sp. nov., isolated from wastewater.</title>
        <authorList>
            <person name="Yoon J.H."/>
            <person name="Kang S.J."/>
            <person name="Park S."/>
            <person name="Kim W."/>
            <person name="Oh T.K."/>
        </authorList>
    </citation>
    <scope>NUCLEOTIDE SEQUENCE [LARGE SCALE GENOMIC DNA]</scope>
    <source>
        <strain evidence="9 10">DSM 23134</strain>
    </source>
</reference>
<dbReference type="PANTHER" id="PTHR40562">
    <property type="match status" value="1"/>
</dbReference>
<keyword evidence="6" id="KW-0534">Nitrate assimilation</keyword>
<comment type="caution">
    <text evidence="9">The sequence shown here is derived from an EMBL/GenBank/DDBJ whole genome shotgun (WGS) entry which is preliminary data.</text>
</comment>
<dbReference type="Proteomes" id="UP000307087">
    <property type="component" value="Unassembled WGS sequence"/>
</dbReference>
<feature type="domain" description="Rieske" evidence="8">
    <location>
        <begin position="30"/>
        <end position="132"/>
    </location>
</feature>
<keyword evidence="4" id="KW-0408">Iron</keyword>
<evidence type="ECO:0000256" key="6">
    <source>
        <dbReference type="ARBA" id="ARBA00023063"/>
    </source>
</evidence>
<name>A0A4S8N9A4_9ACTN</name>
<keyword evidence="10" id="KW-1185">Reference proteome</keyword>
<dbReference type="CDD" id="cd03529">
    <property type="entry name" value="Rieske_NirD"/>
    <property type="match status" value="1"/>
</dbReference>
<evidence type="ECO:0000259" key="8">
    <source>
        <dbReference type="PROSITE" id="PS51296"/>
    </source>
</evidence>
<protein>
    <submittedName>
        <fullName evidence="9">Nitrite reductase small subunit NirD</fullName>
    </submittedName>
</protein>
<dbReference type="GO" id="GO:0051537">
    <property type="term" value="F:2 iron, 2 sulfur cluster binding"/>
    <property type="evidence" value="ECO:0007669"/>
    <property type="project" value="UniProtKB-KW"/>
</dbReference>
<keyword evidence="2" id="KW-0479">Metal-binding</keyword>
<proteinExistence type="predicted"/>
<accession>A0A4S8N9A4</accession>
<dbReference type="InterPro" id="IPR012748">
    <property type="entry name" value="Rieske-like_NirD"/>
</dbReference>
<feature type="region of interest" description="Disordered" evidence="7">
    <location>
        <begin position="1"/>
        <end position="26"/>
    </location>
</feature>
<dbReference type="GO" id="GO:0042128">
    <property type="term" value="P:nitrate assimilation"/>
    <property type="evidence" value="ECO:0007669"/>
    <property type="project" value="UniProtKB-KW"/>
</dbReference>